<dbReference type="EMBL" id="BAABCX010000001">
    <property type="protein sequence ID" value="GAA3529074.1"/>
    <property type="molecule type" value="Genomic_DNA"/>
</dbReference>
<proteinExistence type="predicted"/>
<sequence length="156" mass="16824">MATIILTHPNTFDVLSGSWQQAQTMPDPVSLPIGKGVSLIERWNSRQQSRLLAELSTISRQGRGWILMVNPPAPLSKQALQLAGVAPYRVLSIQGIPQGANQSLMERALAQGSIGALVSWQAKPGLHQQVCLQEAARRGNCRGFIITVQSGPSALH</sequence>
<evidence type="ECO:0008006" key="3">
    <source>
        <dbReference type="Google" id="ProtNLM"/>
    </source>
</evidence>
<organism evidence="1 2">
    <name type="scientific">Zobellella aerophila</name>
    <dbReference type="NCBI Taxonomy" id="870480"/>
    <lineage>
        <taxon>Bacteria</taxon>
        <taxon>Pseudomonadati</taxon>
        <taxon>Pseudomonadota</taxon>
        <taxon>Gammaproteobacteria</taxon>
        <taxon>Aeromonadales</taxon>
        <taxon>Aeromonadaceae</taxon>
        <taxon>Zobellella</taxon>
    </lineage>
</organism>
<gene>
    <name evidence="1" type="ORF">GCM10022394_05340</name>
</gene>
<dbReference type="Gene3D" id="3.40.50.300">
    <property type="entry name" value="P-loop containing nucleotide triphosphate hydrolases"/>
    <property type="match status" value="1"/>
</dbReference>
<dbReference type="Proteomes" id="UP001500795">
    <property type="component" value="Unassembled WGS sequence"/>
</dbReference>
<comment type="caution">
    <text evidence="1">The sequence shown here is derived from an EMBL/GenBank/DDBJ whole genome shotgun (WGS) entry which is preliminary data.</text>
</comment>
<evidence type="ECO:0000313" key="1">
    <source>
        <dbReference type="EMBL" id="GAA3529074.1"/>
    </source>
</evidence>
<dbReference type="InterPro" id="IPR027417">
    <property type="entry name" value="P-loop_NTPase"/>
</dbReference>
<evidence type="ECO:0000313" key="2">
    <source>
        <dbReference type="Proteomes" id="UP001500795"/>
    </source>
</evidence>
<name>A0ABP6V5E5_9GAMM</name>
<dbReference type="RefSeq" id="WP_344954454.1">
    <property type="nucleotide sequence ID" value="NZ_BAABCX010000001.1"/>
</dbReference>
<protein>
    <recommendedName>
        <fullName evidence="3">Cell division inhibitor</fullName>
    </recommendedName>
</protein>
<dbReference type="SUPFAM" id="SSF52540">
    <property type="entry name" value="P-loop containing nucleoside triphosphate hydrolases"/>
    <property type="match status" value="1"/>
</dbReference>
<accession>A0ABP6V5E5</accession>
<keyword evidence="2" id="KW-1185">Reference proteome</keyword>
<reference evidence="2" key="1">
    <citation type="journal article" date="2019" name="Int. J. Syst. Evol. Microbiol.">
        <title>The Global Catalogue of Microorganisms (GCM) 10K type strain sequencing project: providing services to taxonomists for standard genome sequencing and annotation.</title>
        <authorList>
            <consortium name="The Broad Institute Genomics Platform"/>
            <consortium name="The Broad Institute Genome Sequencing Center for Infectious Disease"/>
            <person name="Wu L."/>
            <person name="Ma J."/>
        </authorList>
    </citation>
    <scope>NUCLEOTIDE SEQUENCE [LARGE SCALE GENOMIC DNA]</scope>
    <source>
        <strain evidence="2">JCM 17110</strain>
    </source>
</reference>